<keyword evidence="4" id="KW-0411">Iron-sulfur</keyword>
<name>A0A158GFR4_CABSO</name>
<dbReference type="GO" id="GO:0043546">
    <property type="term" value="F:molybdopterin cofactor binding"/>
    <property type="evidence" value="ECO:0007669"/>
    <property type="project" value="InterPro"/>
</dbReference>
<dbReference type="CDD" id="cd06184">
    <property type="entry name" value="flavohem_like_fad_nad_binding"/>
    <property type="match status" value="1"/>
</dbReference>
<dbReference type="InterPro" id="IPR039261">
    <property type="entry name" value="FNR_nucleotide-bd"/>
</dbReference>
<evidence type="ECO:0000256" key="2">
    <source>
        <dbReference type="ARBA" id="ARBA00022723"/>
    </source>
</evidence>
<dbReference type="GO" id="GO:0046872">
    <property type="term" value="F:metal ion binding"/>
    <property type="evidence" value="ECO:0007669"/>
    <property type="project" value="UniProtKB-KW"/>
</dbReference>
<dbReference type="PROSITE" id="PS51384">
    <property type="entry name" value="FAD_FR"/>
    <property type="match status" value="1"/>
</dbReference>
<dbReference type="Gene3D" id="3.40.50.12440">
    <property type="match status" value="1"/>
</dbReference>
<evidence type="ECO:0000256" key="4">
    <source>
        <dbReference type="ARBA" id="ARBA00023014"/>
    </source>
</evidence>
<keyword evidence="2" id="KW-0479">Metal-binding</keyword>
<dbReference type="GO" id="GO:0051536">
    <property type="term" value="F:iron-sulfur cluster binding"/>
    <property type="evidence" value="ECO:0007669"/>
    <property type="project" value="UniProtKB-KW"/>
</dbReference>
<feature type="domain" description="2Fe-2S ferredoxin-type" evidence="5">
    <location>
        <begin position="988"/>
        <end position="1069"/>
    </location>
</feature>
<dbReference type="InterPro" id="IPR012675">
    <property type="entry name" value="Beta-grasp_dom_sf"/>
</dbReference>
<evidence type="ECO:0000259" key="5">
    <source>
        <dbReference type="PROSITE" id="PS51085"/>
    </source>
</evidence>
<dbReference type="InterPro" id="IPR006656">
    <property type="entry name" value="Mopterin_OxRdtase"/>
</dbReference>
<dbReference type="PANTHER" id="PTHR43742:SF6">
    <property type="entry name" value="OXIDOREDUCTASE YYAE-RELATED"/>
    <property type="match status" value="1"/>
</dbReference>
<dbReference type="SUPFAM" id="SSF50692">
    <property type="entry name" value="ADC-like"/>
    <property type="match status" value="1"/>
</dbReference>
<dbReference type="SUPFAM" id="SSF54292">
    <property type="entry name" value="2Fe-2S ferredoxin-like"/>
    <property type="match status" value="1"/>
</dbReference>
<dbReference type="InterPro" id="IPR017938">
    <property type="entry name" value="Riboflavin_synthase-like_b-brl"/>
</dbReference>
<dbReference type="GO" id="GO:0018818">
    <property type="term" value="F:acetylene hydratase activity"/>
    <property type="evidence" value="ECO:0007669"/>
    <property type="project" value="InterPro"/>
</dbReference>
<dbReference type="PROSITE" id="PS51085">
    <property type="entry name" value="2FE2S_FER_2"/>
    <property type="match status" value="1"/>
</dbReference>
<dbReference type="SUPFAM" id="SSF52343">
    <property type="entry name" value="Ferredoxin reductase-like, C-terminal NADP-linked domain"/>
    <property type="match status" value="1"/>
</dbReference>
<dbReference type="SUPFAM" id="SSF53706">
    <property type="entry name" value="Formate dehydrogenase/DMSO reductase, domains 1-3"/>
    <property type="match status" value="1"/>
</dbReference>
<dbReference type="Pfam" id="PF01568">
    <property type="entry name" value="Molydop_binding"/>
    <property type="match status" value="1"/>
</dbReference>
<dbReference type="InterPro" id="IPR050612">
    <property type="entry name" value="Prok_Mopterin_Oxidored"/>
</dbReference>
<dbReference type="InterPro" id="IPR036010">
    <property type="entry name" value="2Fe-2S_ferredoxin-like_sf"/>
</dbReference>
<dbReference type="Pfam" id="PF00384">
    <property type="entry name" value="Molybdopterin"/>
    <property type="match status" value="1"/>
</dbReference>
<evidence type="ECO:0000256" key="3">
    <source>
        <dbReference type="ARBA" id="ARBA00023004"/>
    </source>
</evidence>
<dbReference type="CDD" id="cd02781">
    <property type="entry name" value="MopB_CT_Acetylene-hydratase"/>
    <property type="match status" value="1"/>
</dbReference>
<proteinExistence type="inferred from homology"/>
<dbReference type="InterPro" id="IPR001433">
    <property type="entry name" value="OxRdtase_FAD/NAD-bd"/>
</dbReference>
<gene>
    <name evidence="7" type="ORF">AWB64_02728</name>
</gene>
<evidence type="ECO:0000259" key="6">
    <source>
        <dbReference type="PROSITE" id="PS51384"/>
    </source>
</evidence>
<dbReference type="GO" id="GO:0016491">
    <property type="term" value="F:oxidoreductase activity"/>
    <property type="evidence" value="ECO:0007669"/>
    <property type="project" value="InterPro"/>
</dbReference>
<dbReference type="Gene3D" id="3.40.50.80">
    <property type="entry name" value="Nucleotide-binding domain of ferredoxin-NADP reductase (FNR) module"/>
    <property type="match status" value="1"/>
</dbReference>
<dbReference type="Pfam" id="PF00175">
    <property type="entry name" value="NAD_binding_1"/>
    <property type="match status" value="1"/>
</dbReference>
<sequence length="1069" mass="116905">MCMKGRAAPELVHSPHRLKYPLRRTNPKHAADPGWQRISWDEALSEVSERLSAIRRESGAESVVFAITTPSGTPLSDSIDWIERFVRLYGSPNICYATEICNWHKDFAHAFTFGCGMPTPDMEHADLIMLWGHNPAAAWLAQANAVGAGRANGAKLLVVDPRPTGLAQQAEVWLRVRPGTDAALALGLIHLLIRDGQYDESFVRRWTNGPVLVREDNGAFLRERDVDANASDNRVLTWGTAGLSTGTQGALRGTFDIDTADGRIRCHPAFELLEREAAIYTPAHVSELTSIPAETIIAAARLIGSSKRIAYHAWSGVGQHTNATQTERAMAVLYALTGCFDKTGGNRLYPKLPVNAISDLAQLAPEQRKKALGLAERPLGPPAHGWVTARDTYRAILEGEPYPVRAMFGFGANPLASQADISTARRALEALEFHVHCDLFETPTARYADILLPVGTPWEREGLRVGFELNAASQTHVQLRRRFVEPRDEARSDNEIVFDLACRLGMQRDFFDGSLEAGWNHMLAPLGVTVAQLREQPGGISMPLPEREKHYETTGFATETGRVELYSALLHRHGQAPLPRFVRPAEENLAGSRFPFVLSSAKNGHFCHSQHRSLVSLRKRSPQPMLDIATGIAQARQIADGDPVIVTTRNGIARFIARRVDALQPDTVVAEFGWWQACPEIGAPGFTLDGPGNSHYNGLISSDHADPTSGSVPLRSFRCDIARDPLFDIARRGWTGWRPFIVSNTQPIADGVIGLDLTPADHGGLPDFQPGQHVSIRVDPGHGGEPLARAYSLTGPARLKSRTHYSIAVRHQRGVDDTGAEWHGALSSHLHRRIERGAQVELRAPAGRFTLPLQSPQPVVLIAGGIGITPFISQLETLVLMDAAPPKIELHYANRGSATHAFKARLAALRAELPQLDVIDYYGGARITDAVVTDEHIRLRARVYMCGPAPMMHAVRTGLIARGMPGFDIFHEEFRSPPRALPAGERTHTVTFRRSGRVAQWQPVSGTLLEFAEKLGIAMPSGCRVGQCESCAVRLIKGDAAHLNGEAPDEPGMLLGCQAIPVSDLEIDA</sequence>
<protein>
    <submittedName>
        <fullName evidence="7">Molybdopterin oxidoreductase</fullName>
    </submittedName>
</protein>
<feature type="domain" description="FAD-binding FR-type" evidence="6">
    <location>
        <begin position="735"/>
        <end position="852"/>
    </location>
</feature>
<evidence type="ECO:0000256" key="1">
    <source>
        <dbReference type="ARBA" id="ARBA00010312"/>
    </source>
</evidence>
<keyword evidence="3" id="KW-0408">Iron</keyword>
<dbReference type="EMBL" id="FCOC02000006">
    <property type="protein sequence ID" value="SAL30681.1"/>
    <property type="molecule type" value="Genomic_DNA"/>
</dbReference>
<dbReference type="InterPro" id="IPR009010">
    <property type="entry name" value="Asp_de-COase-like_dom_sf"/>
</dbReference>
<dbReference type="PANTHER" id="PTHR43742">
    <property type="entry name" value="TRIMETHYLAMINE-N-OXIDE REDUCTASE"/>
    <property type="match status" value="1"/>
</dbReference>
<dbReference type="InterPro" id="IPR006657">
    <property type="entry name" value="MoPterin_dinucl-bd_dom"/>
</dbReference>
<organism evidence="7 8">
    <name type="scientific">Caballeronia sordidicola</name>
    <name type="common">Burkholderia sordidicola</name>
    <dbReference type="NCBI Taxonomy" id="196367"/>
    <lineage>
        <taxon>Bacteria</taxon>
        <taxon>Pseudomonadati</taxon>
        <taxon>Pseudomonadota</taxon>
        <taxon>Betaproteobacteria</taxon>
        <taxon>Burkholderiales</taxon>
        <taxon>Burkholderiaceae</taxon>
        <taxon>Caballeronia</taxon>
    </lineage>
</organism>
<dbReference type="AlphaFoldDB" id="A0A158GFR4"/>
<dbReference type="InterPro" id="IPR001041">
    <property type="entry name" value="2Fe-2S_ferredoxin-type"/>
</dbReference>
<comment type="similarity">
    <text evidence="1">Belongs to the prokaryotic molybdopterin-containing oxidoreductase family.</text>
</comment>
<dbReference type="InterPro" id="IPR017927">
    <property type="entry name" value="FAD-bd_FR_type"/>
</dbReference>
<dbReference type="Pfam" id="PF00111">
    <property type="entry name" value="Fer2"/>
    <property type="match status" value="1"/>
</dbReference>
<dbReference type="Gene3D" id="3.40.50.740">
    <property type="match status" value="1"/>
</dbReference>
<dbReference type="Gene3D" id="2.40.30.10">
    <property type="entry name" value="Translation factors"/>
    <property type="match status" value="1"/>
</dbReference>
<dbReference type="Proteomes" id="UP000054893">
    <property type="component" value="Unassembled WGS sequence"/>
</dbReference>
<dbReference type="Gene3D" id="3.10.20.30">
    <property type="match status" value="1"/>
</dbReference>
<dbReference type="Gene3D" id="2.40.40.20">
    <property type="match status" value="1"/>
</dbReference>
<reference evidence="7 8" key="1">
    <citation type="submission" date="2016-01" db="EMBL/GenBank/DDBJ databases">
        <authorList>
            <person name="Oliw E.H."/>
        </authorList>
    </citation>
    <scope>NUCLEOTIDE SEQUENCE [LARGE SCALE GENOMIC DNA]</scope>
    <source>
        <strain evidence="7">LMG 22029</strain>
    </source>
</reference>
<dbReference type="InterPro" id="IPR037949">
    <property type="entry name" value="MopB_CT_Acetylene-hydratase"/>
</dbReference>
<evidence type="ECO:0000313" key="8">
    <source>
        <dbReference type="Proteomes" id="UP000054893"/>
    </source>
</evidence>
<dbReference type="SUPFAM" id="SSF63380">
    <property type="entry name" value="Riboflavin synthase domain-like"/>
    <property type="match status" value="1"/>
</dbReference>
<evidence type="ECO:0000313" key="7">
    <source>
        <dbReference type="EMBL" id="SAL30681.1"/>
    </source>
</evidence>
<accession>A0A158GFR4</accession>
<dbReference type="CDD" id="cd00207">
    <property type="entry name" value="fer2"/>
    <property type="match status" value="1"/>
</dbReference>